<organism evidence="18 19">
    <name type="scientific">Raoultella terrigena</name>
    <name type="common">Klebsiella terrigena</name>
    <dbReference type="NCBI Taxonomy" id="577"/>
    <lineage>
        <taxon>Bacteria</taxon>
        <taxon>Pseudomonadati</taxon>
        <taxon>Pseudomonadota</taxon>
        <taxon>Gammaproteobacteria</taxon>
        <taxon>Enterobacterales</taxon>
        <taxon>Enterobacteriaceae</taxon>
        <taxon>Klebsiella/Raoultella group</taxon>
        <taxon>Raoultella</taxon>
    </lineage>
</organism>
<keyword evidence="6 14" id="KW-0812">Transmembrane</keyword>
<dbReference type="InterPro" id="IPR036942">
    <property type="entry name" value="Beta-barrel_TonB_sf"/>
</dbReference>
<keyword evidence="7 16" id="KW-0732">Signal</keyword>
<evidence type="ECO:0000256" key="16">
    <source>
        <dbReference type="SAM" id="SignalP"/>
    </source>
</evidence>
<evidence type="ECO:0000256" key="10">
    <source>
        <dbReference type="ARBA" id="ARBA00023077"/>
    </source>
</evidence>
<comment type="subcellular location">
    <subcellularLocation>
        <location evidence="1 14">Cell outer membrane</location>
        <topology evidence="1 14">Multi-pass membrane protein</topology>
    </subcellularLocation>
</comment>
<keyword evidence="12 18" id="KW-0675">Receptor</keyword>
<gene>
    <name evidence="18" type="primary">fpvA</name>
    <name evidence="18" type="ORF">NCTC13098_03609</name>
</gene>
<dbReference type="EMBL" id="LR131271">
    <property type="protein sequence ID" value="VDR27243.1"/>
    <property type="molecule type" value="Genomic_DNA"/>
</dbReference>
<keyword evidence="11 14" id="KW-0472">Membrane</keyword>
<proteinExistence type="inferred from homology"/>
<dbReference type="InterPro" id="IPR037066">
    <property type="entry name" value="Plug_dom_sf"/>
</dbReference>
<evidence type="ECO:0000256" key="7">
    <source>
        <dbReference type="ARBA" id="ARBA00022729"/>
    </source>
</evidence>
<dbReference type="Gene3D" id="3.55.50.30">
    <property type="match status" value="1"/>
</dbReference>
<dbReference type="FunFam" id="2.170.130.10:FF:000010">
    <property type="entry name" value="Ferripyoverdine receptor"/>
    <property type="match status" value="1"/>
</dbReference>
<dbReference type="SUPFAM" id="SSF56935">
    <property type="entry name" value="Porins"/>
    <property type="match status" value="1"/>
</dbReference>
<evidence type="ECO:0000256" key="9">
    <source>
        <dbReference type="ARBA" id="ARBA00023065"/>
    </source>
</evidence>
<evidence type="ECO:0000256" key="15">
    <source>
        <dbReference type="SAM" id="MobiDB-lite"/>
    </source>
</evidence>
<keyword evidence="3 14" id="KW-0813">Transport</keyword>
<keyword evidence="9" id="KW-0406">Ion transport</keyword>
<dbReference type="Gene3D" id="2.40.170.20">
    <property type="entry name" value="TonB-dependent receptor, beta-barrel domain"/>
    <property type="match status" value="1"/>
</dbReference>
<evidence type="ECO:0000256" key="13">
    <source>
        <dbReference type="ARBA" id="ARBA00023237"/>
    </source>
</evidence>
<evidence type="ECO:0000256" key="8">
    <source>
        <dbReference type="ARBA" id="ARBA00023004"/>
    </source>
</evidence>
<comment type="similarity">
    <text evidence="2 14">Belongs to the TonB-dependent receptor family.</text>
</comment>
<protein>
    <submittedName>
        <fullName evidence="18">Ferripyoverdine receptor</fullName>
    </submittedName>
</protein>
<keyword evidence="5" id="KW-0410">Iron transport</keyword>
<dbReference type="SMART" id="SM00965">
    <property type="entry name" value="STN"/>
    <property type="match status" value="1"/>
</dbReference>
<dbReference type="PROSITE" id="PS52016">
    <property type="entry name" value="TONB_DEPENDENT_REC_3"/>
    <property type="match status" value="1"/>
</dbReference>
<dbReference type="InterPro" id="IPR012910">
    <property type="entry name" value="Plug_dom"/>
</dbReference>
<dbReference type="InterPro" id="IPR039426">
    <property type="entry name" value="TonB-dep_rcpt-like"/>
</dbReference>
<dbReference type="InterPro" id="IPR011662">
    <property type="entry name" value="Secretin/TonB_short_N"/>
</dbReference>
<evidence type="ECO:0000256" key="5">
    <source>
        <dbReference type="ARBA" id="ARBA00022496"/>
    </source>
</evidence>
<keyword evidence="10" id="KW-0798">TonB box</keyword>
<dbReference type="Pfam" id="PF07715">
    <property type="entry name" value="Plug"/>
    <property type="match status" value="1"/>
</dbReference>
<dbReference type="KEGG" id="rtg:NCTC13098_03609"/>
<evidence type="ECO:0000256" key="1">
    <source>
        <dbReference type="ARBA" id="ARBA00004571"/>
    </source>
</evidence>
<evidence type="ECO:0000256" key="4">
    <source>
        <dbReference type="ARBA" id="ARBA00022452"/>
    </source>
</evidence>
<dbReference type="PANTHER" id="PTHR32552:SF74">
    <property type="entry name" value="HYDROXAMATE SIDEROPHORE RECEPTOR FHUE"/>
    <property type="match status" value="1"/>
</dbReference>
<dbReference type="Proteomes" id="UP000274346">
    <property type="component" value="Chromosome"/>
</dbReference>
<evidence type="ECO:0000256" key="3">
    <source>
        <dbReference type="ARBA" id="ARBA00022448"/>
    </source>
</evidence>
<feature type="region of interest" description="Disordered" evidence="15">
    <location>
        <begin position="392"/>
        <end position="418"/>
    </location>
</feature>
<reference evidence="18 19" key="1">
    <citation type="submission" date="2018-12" db="EMBL/GenBank/DDBJ databases">
        <authorList>
            <consortium name="Pathogen Informatics"/>
        </authorList>
    </citation>
    <scope>NUCLEOTIDE SEQUENCE [LARGE SCALE GENOMIC DNA]</scope>
    <source>
        <strain evidence="18 19">NCTC13098</strain>
    </source>
</reference>
<dbReference type="PANTHER" id="PTHR32552">
    <property type="entry name" value="FERRICHROME IRON RECEPTOR-RELATED"/>
    <property type="match status" value="1"/>
</dbReference>
<feature type="chain" id="PRO_5018329019" evidence="16">
    <location>
        <begin position="44"/>
        <end position="418"/>
    </location>
</feature>
<dbReference type="GO" id="GO:0015344">
    <property type="term" value="F:siderophore uptake transmembrane transporter activity"/>
    <property type="evidence" value="ECO:0007669"/>
    <property type="project" value="TreeGrafter"/>
</dbReference>
<evidence type="ECO:0000256" key="6">
    <source>
        <dbReference type="ARBA" id="ARBA00022692"/>
    </source>
</evidence>
<accession>A0A3P8M3E4</accession>
<evidence type="ECO:0000256" key="2">
    <source>
        <dbReference type="ARBA" id="ARBA00009810"/>
    </source>
</evidence>
<sequence>MSSSPRTSPPRIFRRTPTAALLRMMFCAPVLTFAAALAPAAQAAETATDRHVYAIPAAPLAAQLNQFAAQSGIYLASDARLTAGKSSPALNGTYTLAEGFSRLLTAQGLLAERQPNGSYTLKKIPEGDEMVVIGDVNYGSMTEDTGSYTTRSMSAATRLNLSPRETPQSVSVVTRQRMNDQNMTSLDDAMRQVTGVNVINESSYQTRYQSRGFTMDNLQEDGISSSFQNSLAGMGYAEASTESPVLAIYDHLEVLRGASGLTQGSGEPGGSVNMVRKRPTYDFRSSVSASAGSWDNYRGEMDVSGPLNGDASLRGRAVGVLQKRDSFTDYVHSDRQVLFGTLAYDLTSQTTLTTGISWQKTDTVPNLYGVPMSTSYSSLGLPRSTFLGPAGITSPSRKLTPTPSSNTFLITNGSPKAR</sequence>
<feature type="compositionally biased region" description="Polar residues" evidence="15">
    <location>
        <begin position="393"/>
        <end position="418"/>
    </location>
</feature>
<evidence type="ECO:0000313" key="19">
    <source>
        <dbReference type="Proteomes" id="UP000274346"/>
    </source>
</evidence>
<dbReference type="GO" id="GO:0009279">
    <property type="term" value="C:cell outer membrane"/>
    <property type="evidence" value="ECO:0007669"/>
    <property type="project" value="UniProtKB-SubCell"/>
</dbReference>
<keyword evidence="8" id="KW-0408">Iron</keyword>
<dbReference type="AlphaFoldDB" id="A0A3P8M3E4"/>
<dbReference type="Gene3D" id="2.170.130.10">
    <property type="entry name" value="TonB-dependent receptor, plug domain"/>
    <property type="match status" value="1"/>
</dbReference>
<evidence type="ECO:0000256" key="11">
    <source>
        <dbReference type="ARBA" id="ARBA00023136"/>
    </source>
</evidence>
<name>A0A3P8M3E4_RAOTE</name>
<feature type="signal peptide" evidence="16">
    <location>
        <begin position="1"/>
        <end position="43"/>
    </location>
</feature>
<evidence type="ECO:0000256" key="12">
    <source>
        <dbReference type="ARBA" id="ARBA00023170"/>
    </source>
</evidence>
<evidence type="ECO:0000259" key="17">
    <source>
        <dbReference type="SMART" id="SM00965"/>
    </source>
</evidence>
<evidence type="ECO:0000313" key="18">
    <source>
        <dbReference type="EMBL" id="VDR27243.1"/>
    </source>
</evidence>
<keyword evidence="13 14" id="KW-0998">Cell outer membrane</keyword>
<evidence type="ECO:0000256" key="14">
    <source>
        <dbReference type="PROSITE-ProRule" id="PRU01360"/>
    </source>
</evidence>
<keyword evidence="4 14" id="KW-1134">Transmembrane beta strand</keyword>
<feature type="domain" description="Secretin/TonB short N-terminal" evidence="17">
    <location>
        <begin position="73"/>
        <end position="124"/>
    </location>
</feature>